<evidence type="ECO:0000259" key="14">
    <source>
        <dbReference type="PROSITE" id="PS50929"/>
    </source>
</evidence>
<keyword evidence="5" id="KW-0677">Repeat</keyword>
<dbReference type="PROSITE" id="PS50929">
    <property type="entry name" value="ABC_TM1F"/>
    <property type="match status" value="1"/>
</dbReference>
<evidence type="ECO:0000256" key="11">
    <source>
        <dbReference type="ARBA" id="ARBA00047523"/>
    </source>
</evidence>
<dbReference type="InterPro" id="IPR017871">
    <property type="entry name" value="ABC_transporter-like_CS"/>
</dbReference>
<dbReference type="SMART" id="SM00382">
    <property type="entry name" value="AAA"/>
    <property type="match status" value="1"/>
</dbReference>
<feature type="transmembrane region" description="Helical" evidence="12">
    <location>
        <begin position="94"/>
        <end position="112"/>
    </location>
</feature>
<dbReference type="KEGG" id="lak:106169323"/>
<dbReference type="RefSeq" id="XP_013404196.1">
    <property type="nucleotide sequence ID" value="XM_013548742.1"/>
</dbReference>
<feature type="transmembrane region" description="Helical" evidence="12">
    <location>
        <begin position="54"/>
        <end position="74"/>
    </location>
</feature>
<dbReference type="AlphaFoldDB" id="A0A1S3J1Q7"/>
<evidence type="ECO:0000256" key="10">
    <source>
        <dbReference type="ARBA" id="ARBA00024220"/>
    </source>
</evidence>
<dbReference type="InterPro" id="IPR056227">
    <property type="entry name" value="TMD0_ABC"/>
</dbReference>
<dbReference type="FunFam" id="3.40.50.300:FF:000997">
    <property type="entry name" value="Multidrug resistance-associated protein 1"/>
    <property type="match status" value="1"/>
</dbReference>
<evidence type="ECO:0000256" key="3">
    <source>
        <dbReference type="ARBA" id="ARBA00022448"/>
    </source>
</evidence>
<evidence type="ECO:0000313" key="15">
    <source>
        <dbReference type="Proteomes" id="UP000085678"/>
    </source>
</evidence>
<dbReference type="GeneID" id="106169323"/>
<organism evidence="15 16">
    <name type="scientific">Lingula anatina</name>
    <name type="common">Brachiopod</name>
    <name type="synonym">Lingula unguis</name>
    <dbReference type="NCBI Taxonomy" id="7574"/>
    <lineage>
        <taxon>Eukaryota</taxon>
        <taxon>Metazoa</taxon>
        <taxon>Spiralia</taxon>
        <taxon>Lophotrochozoa</taxon>
        <taxon>Brachiopoda</taxon>
        <taxon>Linguliformea</taxon>
        <taxon>Lingulata</taxon>
        <taxon>Lingulida</taxon>
        <taxon>Linguloidea</taxon>
        <taxon>Lingulidae</taxon>
        <taxon>Lingula</taxon>
    </lineage>
</organism>
<keyword evidence="8 12" id="KW-1133">Transmembrane helix</keyword>
<dbReference type="EC" id="7.6.2.3" evidence="10"/>
<dbReference type="InterPro" id="IPR036640">
    <property type="entry name" value="ABC1_TM_sf"/>
</dbReference>
<dbReference type="Pfam" id="PF00005">
    <property type="entry name" value="ABC_tran"/>
    <property type="match status" value="1"/>
</dbReference>
<dbReference type="GO" id="GO:0005524">
    <property type="term" value="F:ATP binding"/>
    <property type="evidence" value="ECO:0007669"/>
    <property type="project" value="UniProtKB-KW"/>
</dbReference>
<keyword evidence="9 12" id="KW-0472">Membrane</keyword>
<dbReference type="Proteomes" id="UP000085678">
    <property type="component" value="Unplaced"/>
</dbReference>
<gene>
    <name evidence="16" type="primary">LOC106169323</name>
</gene>
<evidence type="ECO:0000259" key="13">
    <source>
        <dbReference type="PROSITE" id="PS50893"/>
    </source>
</evidence>
<evidence type="ECO:0000313" key="16">
    <source>
        <dbReference type="RefSeq" id="XP_013404196.1"/>
    </source>
</evidence>
<dbReference type="OrthoDB" id="6500128at2759"/>
<dbReference type="GO" id="GO:0005774">
    <property type="term" value="C:vacuolar membrane"/>
    <property type="evidence" value="ECO:0007669"/>
    <property type="project" value="UniProtKB-SubCell"/>
</dbReference>
<keyword evidence="7" id="KW-0067">ATP-binding</keyword>
<dbReference type="PANTHER" id="PTHR24223:SF443">
    <property type="entry name" value="MULTIDRUG-RESISTANCE LIKE PROTEIN 1, ISOFORM I"/>
    <property type="match status" value="1"/>
</dbReference>
<keyword evidence="3" id="KW-0813">Transport</keyword>
<accession>A0A1S3J1Q7</accession>
<dbReference type="Pfam" id="PF24357">
    <property type="entry name" value="TMD0_ABC"/>
    <property type="match status" value="1"/>
</dbReference>
<evidence type="ECO:0000256" key="9">
    <source>
        <dbReference type="ARBA" id="ARBA00023136"/>
    </source>
</evidence>
<dbReference type="Gene3D" id="3.40.50.300">
    <property type="entry name" value="P-loop containing nucleotide triphosphate hydrolases"/>
    <property type="match status" value="1"/>
</dbReference>
<feature type="transmembrane region" description="Helical" evidence="12">
    <location>
        <begin position="486"/>
        <end position="513"/>
    </location>
</feature>
<dbReference type="InterPro" id="IPR003593">
    <property type="entry name" value="AAA+_ATPase"/>
</dbReference>
<protein>
    <recommendedName>
        <fullName evidence="10">ABC-type glutathione-S-conjugate transporter</fullName>
        <ecNumber evidence="10">7.6.2.3</ecNumber>
    </recommendedName>
</protein>
<dbReference type="InterPro" id="IPR011527">
    <property type="entry name" value="ABC1_TM_dom"/>
</dbReference>
<dbReference type="STRING" id="7574.A0A1S3J1Q7"/>
<evidence type="ECO:0000256" key="2">
    <source>
        <dbReference type="ARBA" id="ARBA00009726"/>
    </source>
</evidence>
<dbReference type="PROSITE" id="PS00211">
    <property type="entry name" value="ABC_TRANSPORTER_1"/>
    <property type="match status" value="1"/>
</dbReference>
<feature type="transmembrane region" description="Helical" evidence="12">
    <location>
        <begin position="154"/>
        <end position="173"/>
    </location>
</feature>
<evidence type="ECO:0000256" key="1">
    <source>
        <dbReference type="ARBA" id="ARBA00004128"/>
    </source>
</evidence>
<proteinExistence type="inferred from homology"/>
<comment type="similarity">
    <text evidence="2">Belongs to the ABC transporter superfamily. ABCC family. Conjugate transporter (TC 3.A.1.208) subfamily.</text>
</comment>
<dbReference type="GO" id="GO:0015431">
    <property type="term" value="F:ABC-type glutathione S-conjugate transporter activity"/>
    <property type="evidence" value="ECO:0007669"/>
    <property type="project" value="UniProtKB-EC"/>
</dbReference>
<dbReference type="PANTHER" id="PTHR24223">
    <property type="entry name" value="ATP-BINDING CASSETTE SUB-FAMILY C"/>
    <property type="match status" value="1"/>
</dbReference>
<dbReference type="Pfam" id="PF00664">
    <property type="entry name" value="ABC_membrane"/>
    <property type="match status" value="1"/>
</dbReference>
<evidence type="ECO:0000256" key="7">
    <source>
        <dbReference type="ARBA" id="ARBA00022840"/>
    </source>
</evidence>
<dbReference type="CDD" id="cd03250">
    <property type="entry name" value="ABCC_MRP_domain1"/>
    <property type="match status" value="1"/>
</dbReference>
<evidence type="ECO:0000256" key="8">
    <source>
        <dbReference type="ARBA" id="ARBA00022989"/>
    </source>
</evidence>
<evidence type="ECO:0000256" key="6">
    <source>
        <dbReference type="ARBA" id="ARBA00022741"/>
    </source>
</evidence>
<keyword evidence="15" id="KW-1185">Reference proteome</keyword>
<comment type="catalytic activity">
    <reaction evidence="11">
        <text>leukotriene C4(in) + ATP + H2O = leukotriene C4(out) + ADP + phosphate + H(+)</text>
        <dbReference type="Rhea" id="RHEA:38963"/>
        <dbReference type="ChEBI" id="CHEBI:15377"/>
        <dbReference type="ChEBI" id="CHEBI:15378"/>
        <dbReference type="ChEBI" id="CHEBI:30616"/>
        <dbReference type="ChEBI" id="CHEBI:43474"/>
        <dbReference type="ChEBI" id="CHEBI:57973"/>
        <dbReference type="ChEBI" id="CHEBI:456216"/>
    </reaction>
    <physiologicalReaction direction="left-to-right" evidence="11">
        <dbReference type="Rhea" id="RHEA:38964"/>
    </physiologicalReaction>
</comment>
<feature type="domain" description="ABC transporter" evidence="13">
    <location>
        <begin position="584"/>
        <end position="769"/>
    </location>
</feature>
<dbReference type="Gene3D" id="1.20.1560.10">
    <property type="entry name" value="ABC transporter type 1, transmembrane domain"/>
    <property type="match status" value="2"/>
</dbReference>
<dbReference type="InterPro" id="IPR027417">
    <property type="entry name" value="P-loop_NTPase"/>
</dbReference>
<reference evidence="16" key="1">
    <citation type="submission" date="2025-08" db="UniProtKB">
        <authorList>
            <consortium name="RefSeq"/>
        </authorList>
    </citation>
    <scope>IDENTIFICATION</scope>
    <source>
        <tissue evidence="16">Gonads</tissue>
    </source>
</reference>
<dbReference type="InterPro" id="IPR050173">
    <property type="entry name" value="ABC_transporter_C-like"/>
</dbReference>
<feature type="transmembrane region" description="Helical" evidence="12">
    <location>
        <begin position="380"/>
        <end position="404"/>
    </location>
</feature>
<evidence type="ECO:0000256" key="5">
    <source>
        <dbReference type="ARBA" id="ARBA00022737"/>
    </source>
</evidence>
<keyword evidence="6" id="KW-0547">Nucleotide-binding</keyword>
<feature type="transmembrane region" description="Helical" evidence="12">
    <location>
        <begin position="410"/>
        <end position="431"/>
    </location>
</feature>
<dbReference type="InterPro" id="IPR003439">
    <property type="entry name" value="ABC_transporter-like_ATP-bd"/>
</dbReference>
<dbReference type="GO" id="GO:0016887">
    <property type="term" value="F:ATP hydrolysis activity"/>
    <property type="evidence" value="ECO:0007669"/>
    <property type="project" value="InterPro"/>
</dbReference>
<evidence type="ECO:0000256" key="12">
    <source>
        <dbReference type="SAM" id="Phobius"/>
    </source>
</evidence>
<dbReference type="PROSITE" id="PS50893">
    <property type="entry name" value="ABC_TRANSPORTER_2"/>
    <property type="match status" value="1"/>
</dbReference>
<dbReference type="InParanoid" id="A0A1S3J1Q7"/>
<name>A0A1S3J1Q7_LINAN</name>
<evidence type="ECO:0000256" key="4">
    <source>
        <dbReference type="ARBA" id="ARBA00022692"/>
    </source>
</evidence>
<feature type="domain" description="ABC transmembrane type-1" evidence="14">
    <location>
        <begin position="457"/>
        <end position="552"/>
    </location>
</feature>
<dbReference type="SUPFAM" id="SSF90123">
    <property type="entry name" value="ABC transporter transmembrane region"/>
    <property type="match status" value="2"/>
</dbReference>
<feature type="transmembrane region" description="Helical" evidence="12">
    <location>
        <begin position="185"/>
        <end position="205"/>
    </location>
</feature>
<keyword evidence="4 12" id="KW-0812">Transmembrane</keyword>
<sequence>MIDSLEKITGHFHMEDTYWSGFCGNGSRYRAFWSWSLTVNTSNPDVTQCFQDTVFVWVSCGIFWLFALFFIPVLSSKPTVHRIRDAGKLNLAKMILSILLCLISILNLLKTISEIPTHHTPPSAFIAPAIYAITFGMSSFLITYEFKKGEVSSAMLFIFWSILLLLGGVSLRSKIIQVQTQDLDSIFSLVTFCAHYTCIVLEFILHLWADPKALPESTPDWGELSEKQPILAKTRPTKKSSDNMEMTPERSASFLNRISYWWITKLVIKGYKQTLVFADMFRLLPEDSCDVILPKFLREWRKEKKKTSSNSAVHFTASHDYGSTPNGYQSYHQMGNGIPSATTTPTDSLKVETTIASTRGEPSLLMALLRTFGPYYAMAALLRLLFDAVTFVNPMLLSLLITFVETGDPLTWRGYLLAVAMFLVSMIRSLLNQNYNRICLRVGLRARSAIIATVYRKVLKLFAWEEPFLNKVTEIRDSELASLRNFLFAYAFTCTIWFLTPLVMTLASFAAYVLSDPSNVLDANTAFVCLSLFTIVKMYVTGVPISISALIQGRVSLERLTRFLVEEELDTDMVDRTKSTNGTVSVQDGNFTWNRDELATLKHLNFEIPPGSLVAVVGQVGSGKSSLRNALLGDMECLSGNINVTGSVAFVPQQAWIQNKTVKENIQFGKQWNQSLYRRCLSTCALEQDLKILPVGDETEIGEKGVNLSGGQKQRVSLARAVYQDCDVYLMDDPLSAVDSHVGKHIFDHVIGPEGILKDKVFRTTCVETGLGPLR</sequence>
<feature type="transmembrane region" description="Helical" evidence="12">
    <location>
        <begin position="124"/>
        <end position="142"/>
    </location>
</feature>
<dbReference type="SUPFAM" id="SSF52540">
    <property type="entry name" value="P-loop containing nucleoside triphosphate hydrolases"/>
    <property type="match status" value="1"/>
</dbReference>
<feature type="transmembrane region" description="Helical" evidence="12">
    <location>
        <begin position="525"/>
        <end position="551"/>
    </location>
</feature>
<comment type="subcellular location">
    <subcellularLocation>
        <location evidence="1">Vacuole membrane</location>
        <topology evidence="1">Multi-pass membrane protein</topology>
    </subcellularLocation>
</comment>